<dbReference type="InterPro" id="IPR051531">
    <property type="entry name" value="N-acetyltransferase"/>
</dbReference>
<dbReference type="InterPro" id="IPR000182">
    <property type="entry name" value="GNAT_dom"/>
</dbReference>
<sequence>MSTAPQPTGRLAFAEMTAADLDDMAALLGDPEIMRFYPHPKSRAESLAWIELNRTRYRRDGFGLWTIRDRDTGAFVGDCGLTVQEIDGVPEVEVGYHVRTELQGRGYAAEAAGACRDHAVRTLGVRRLIAIIDPANIASQRVAEKIGLRHEKDSWYRDGTQEVRVYAAGFGSGQGGR</sequence>
<dbReference type="EMBL" id="AP012319">
    <property type="protein sequence ID" value="BAL89968.1"/>
    <property type="molecule type" value="Genomic_DNA"/>
</dbReference>
<dbReference type="RefSeq" id="WP_014444857.1">
    <property type="nucleotide sequence ID" value="NC_017093.1"/>
</dbReference>
<dbReference type="KEGG" id="ams:AMIS_47480"/>
<dbReference type="OrthoDB" id="3533156at2"/>
<reference evidence="2 3" key="1">
    <citation type="submission" date="2012-02" db="EMBL/GenBank/DDBJ databases">
        <title>Complete genome sequence of Actinoplanes missouriensis 431 (= NBRC 102363).</title>
        <authorList>
            <person name="Ohnishi Y."/>
            <person name="Ishikawa J."/>
            <person name="Sekine M."/>
            <person name="Hosoyama A."/>
            <person name="Harada T."/>
            <person name="Narita H."/>
            <person name="Hata T."/>
            <person name="Konno Y."/>
            <person name="Tutikane K."/>
            <person name="Fujita N."/>
            <person name="Horinouchi S."/>
            <person name="Hayakawa M."/>
        </authorList>
    </citation>
    <scope>NUCLEOTIDE SEQUENCE [LARGE SCALE GENOMIC DNA]</scope>
    <source>
        <strain evidence="3">ATCC 14538 / DSM 43046 / CBS 188.64 / JCM 3121 / NBRC 102363 / NCIMB 12654 / NRRL B-3342 / UNCC 431</strain>
    </source>
</reference>
<dbReference type="Pfam" id="PF13302">
    <property type="entry name" value="Acetyltransf_3"/>
    <property type="match status" value="1"/>
</dbReference>
<dbReference type="GO" id="GO:0016747">
    <property type="term" value="F:acyltransferase activity, transferring groups other than amino-acyl groups"/>
    <property type="evidence" value="ECO:0007669"/>
    <property type="project" value="InterPro"/>
</dbReference>
<proteinExistence type="predicted"/>
<dbReference type="eggNOG" id="COG1670">
    <property type="taxonomic scope" value="Bacteria"/>
</dbReference>
<keyword evidence="2" id="KW-0808">Transferase</keyword>
<accession>I0HAD1</accession>
<dbReference type="PANTHER" id="PTHR43792:SF1">
    <property type="entry name" value="N-ACETYLTRANSFERASE DOMAIN-CONTAINING PROTEIN"/>
    <property type="match status" value="1"/>
</dbReference>
<dbReference type="STRING" id="512565.AMIS_47480"/>
<evidence type="ECO:0000259" key="1">
    <source>
        <dbReference type="PROSITE" id="PS51186"/>
    </source>
</evidence>
<organism evidence="2 3">
    <name type="scientific">Actinoplanes missouriensis (strain ATCC 14538 / DSM 43046 / CBS 188.64 / JCM 3121 / NBRC 102363 / NCIMB 12654 / NRRL B-3342 / UNCC 431)</name>
    <dbReference type="NCBI Taxonomy" id="512565"/>
    <lineage>
        <taxon>Bacteria</taxon>
        <taxon>Bacillati</taxon>
        <taxon>Actinomycetota</taxon>
        <taxon>Actinomycetes</taxon>
        <taxon>Micromonosporales</taxon>
        <taxon>Micromonosporaceae</taxon>
        <taxon>Actinoplanes</taxon>
    </lineage>
</organism>
<dbReference type="Gene3D" id="3.40.630.30">
    <property type="match status" value="1"/>
</dbReference>
<evidence type="ECO:0000313" key="2">
    <source>
        <dbReference type="EMBL" id="BAL89968.1"/>
    </source>
</evidence>
<dbReference type="HOGENOM" id="CLU_013985_3_1_11"/>
<dbReference type="SUPFAM" id="SSF55729">
    <property type="entry name" value="Acyl-CoA N-acyltransferases (Nat)"/>
    <property type="match status" value="1"/>
</dbReference>
<dbReference type="Proteomes" id="UP000007882">
    <property type="component" value="Chromosome"/>
</dbReference>
<keyword evidence="3" id="KW-1185">Reference proteome</keyword>
<dbReference type="PROSITE" id="PS51186">
    <property type="entry name" value="GNAT"/>
    <property type="match status" value="1"/>
</dbReference>
<feature type="domain" description="N-acetyltransferase" evidence="1">
    <location>
        <begin position="11"/>
        <end position="168"/>
    </location>
</feature>
<name>I0HAD1_ACTM4</name>
<protein>
    <submittedName>
        <fullName evidence="2">Putative GCN5-related N-acetyltransferase</fullName>
    </submittedName>
</protein>
<evidence type="ECO:0000313" key="3">
    <source>
        <dbReference type="Proteomes" id="UP000007882"/>
    </source>
</evidence>
<dbReference type="PANTHER" id="PTHR43792">
    <property type="entry name" value="GNAT FAMILY, PUTATIVE (AFU_ORTHOLOGUE AFUA_3G00765)-RELATED-RELATED"/>
    <property type="match status" value="1"/>
</dbReference>
<dbReference type="AlphaFoldDB" id="I0HAD1"/>
<gene>
    <name evidence="2" type="ordered locus">AMIS_47480</name>
</gene>
<dbReference type="PATRIC" id="fig|512565.3.peg.4737"/>
<dbReference type="InterPro" id="IPR016181">
    <property type="entry name" value="Acyl_CoA_acyltransferase"/>
</dbReference>